<organism evidence="1 2">
    <name type="scientific">Lentzea guizhouensis</name>
    <dbReference type="NCBI Taxonomy" id="1586287"/>
    <lineage>
        <taxon>Bacteria</taxon>
        <taxon>Bacillati</taxon>
        <taxon>Actinomycetota</taxon>
        <taxon>Actinomycetes</taxon>
        <taxon>Pseudonocardiales</taxon>
        <taxon>Pseudonocardiaceae</taxon>
        <taxon>Lentzea</taxon>
    </lineage>
</organism>
<dbReference type="AlphaFoldDB" id="A0A1B2HHI9"/>
<accession>A0A1B2HHI9</accession>
<evidence type="ECO:0000313" key="2">
    <source>
        <dbReference type="Proteomes" id="UP000093053"/>
    </source>
</evidence>
<keyword evidence="2" id="KW-1185">Reference proteome</keyword>
<name>A0A1B2HHI9_9PSEU</name>
<evidence type="ECO:0000313" key="1">
    <source>
        <dbReference type="EMBL" id="ANZ37188.1"/>
    </source>
</evidence>
<dbReference type="InterPro" id="IPR029083">
    <property type="entry name" value="Imm32"/>
</dbReference>
<protein>
    <submittedName>
        <fullName evidence="1">Uncharacterized protein</fullName>
    </submittedName>
</protein>
<dbReference type="KEGG" id="led:BBK82_15065"/>
<reference evidence="1 2" key="1">
    <citation type="submission" date="2016-07" db="EMBL/GenBank/DDBJ databases">
        <title>Complete genome sequence of the Lentzea guizhouensis DHS C013.</title>
        <authorList>
            <person name="Cao C."/>
        </authorList>
    </citation>
    <scope>NUCLEOTIDE SEQUENCE [LARGE SCALE GENOMIC DNA]</scope>
    <source>
        <strain evidence="1 2">DHS C013</strain>
    </source>
</reference>
<dbReference type="Pfam" id="PF15566">
    <property type="entry name" value="Imm32"/>
    <property type="match status" value="1"/>
</dbReference>
<dbReference type="EMBL" id="CP016793">
    <property type="protein sequence ID" value="ANZ37188.1"/>
    <property type="molecule type" value="Genomic_DNA"/>
</dbReference>
<dbReference type="Proteomes" id="UP000093053">
    <property type="component" value="Chromosome"/>
</dbReference>
<proteinExistence type="predicted"/>
<gene>
    <name evidence="1" type="ORF">BBK82_15065</name>
</gene>
<dbReference type="OrthoDB" id="3696942at2"/>
<dbReference type="RefSeq" id="WP_065915582.1">
    <property type="nucleotide sequence ID" value="NZ_CP016793.1"/>
</dbReference>
<sequence>MTGGKVVVDVVGRDLVVTGGAEHLAVLGEVLRDLADEPDFGYHVHIDHFPDHYYLAEGSWPLVVQVTEA</sequence>